<feature type="compositionally biased region" description="Polar residues" evidence="1">
    <location>
        <begin position="13"/>
        <end position="25"/>
    </location>
</feature>
<evidence type="ECO:0000256" key="1">
    <source>
        <dbReference type="SAM" id="MobiDB-lite"/>
    </source>
</evidence>
<comment type="caution">
    <text evidence="2">The sequence shown here is derived from an EMBL/GenBank/DDBJ whole genome shotgun (WGS) entry which is preliminary data.</text>
</comment>
<dbReference type="EMBL" id="CAJVPY010053581">
    <property type="protein sequence ID" value="CAG8816189.1"/>
    <property type="molecule type" value="Genomic_DNA"/>
</dbReference>
<feature type="region of interest" description="Disordered" evidence="1">
    <location>
        <begin position="1"/>
        <end position="48"/>
    </location>
</feature>
<feature type="non-terminal residue" evidence="2">
    <location>
        <position position="104"/>
    </location>
</feature>
<protein>
    <submittedName>
        <fullName evidence="2">25335_t:CDS:1</fullName>
    </submittedName>
</protein>
<feature type="region of interest" description="Disordered" evidence="1">
    <location>
        <begin position="62"/>
        <end position="104"/>
    </location>
</feature>
<accession>A0A9N9K9R9</accession>
<dbReference type="OrthoDB" id="2378803at2759"/>
<dbReference type="Proteomes" id="UP000789405">
    <property type="component" value="Unassembled WGS sequence"/>
</dbReference>
<keyword evidence="3" id="KW-1185">Reference proteome</keyword>
<proteinExistence type="predicted"/>
<feature type="non-terminal residue" evidence="2">
    <location>
        <position position="1"/>
    </location>
</feature>
<gene>
    <name evidence="2" type="ORF">DERYTH_LOCUS26243</name>
</gene>
<organism evidence="2 3">
    <name type="scientific">Dentiscutata erythropus</name>
    <dbReference type="NCBI Taxonomy" id="1348616"/>
    <lineage>
        <taxon>Eukaryota</taxon>
        <taxon>Fungi</taxon>
        <taxon>Fungi incertae sedis</taxon>
        <taxon>Mucoromycota</taxon>
        <taxon>Glomeromycotina</taxon>
        <taxon>Glomeromycetes</taxon>
        <taxon>Diversisporales</taxon>
        <taxon>Gigasporaceae</taxon>
        <taxon>Dentiscutata</taxon>
    </lineage>
</organism>
<evidence type="ECO:0000313" key="3">
    <source>
        <dbReference type="Proteomes" id="UP000789405"/>
    </source>
</evidence>
<feature type="compositionally biased region" description="Basic and acidic residues" evidence="1">
    <location>
        <begin position="36"/>
        <end position="45"/>
    </location>
</feature>
<sequence>MNPDEKETEQTPKNDLPPNNSQQLGSFGKEQINPEFNDRRTKGSEEELVINRPVTVGDVLSGKITLPKPAPKIFNDSTDNKKSDKRPPLPTKDSQLEFLVLPDT</sequence>
<reference evidence="2" key="1">
    <citation type="submission" date="2021-06" db="EMBL/GenBank/DDBJ databases">
        <authorList>
            <person name="Kallberg Y."/>
            <person name="Tangrot J."/>
            <person name="Rosling A."/>
        </authorList>
    </citation>
    <scope>NUCLEOTIDE SEQUENCE</scope>
    <source>
        <strain evidence="2">MA453B</strain>
    </source>
</reference>
<name>A0A9N9K9R9_9GLOM</name>
<dbReference type="AlphaFoldDB" id="A0A9N9K9R9"/>
<evidence type="ECO:0000313" key="2">
    <source>
        <dbReference type="EMBL" id="CAG8816189.1"/>
    </source>
</evidence>
<feature type="compositionally biased region" description="Basic and acidic residues" evidence="1">
    <location>
        <begin position="1"/>
        <end position="12"/>
    </location>
</feature>
<feature type="compositionally biased region" description="Basic and acidic residues" evidence="1">
    <location>
        <begin position="78"/>
        <end position="87"/>
    </location>
</feature>